<comment type="caution">
    <text evidence="9">The sequence shown here is derived from an EMBL/GenBank/DDBJ whole genome shotgun (WGS) entry which is preliminary data.</text>
</comment>
<keyword evidence="3" id="KW-1134">Transmembrane beta strand</keyword>
<accession>A0ABU9I6K1</accession>
<dbReference type="InterPro" id="IPR005017">
    <property type="entry name" value="OMPP1/FadL/TodX"/>
</dbReference>
<evidence type="ECO:0000313" key="9">
    <source>
        <dbReference type="EMBL" id="MEL1248044.1"/>
    </source>
</evidence>
<name>A0ABU9I6K1_9FLAO</name>
<keyword evidence="7" id="KW-0998">Cell outer membrane</keyword>
<dbReference type="Gene3D" id="2.40.160.60">
    <property type="entry name" value="Outer membrane protein transport protein (OMPP1/FadL/TodX)"/>
    <property type="match status" value="1"/>
</dbReference>
<keyword evidence="6" id="KW-0472">Membrane</keyword>
<reference evidence="9 10" key="1">
    <citation type="submission" date="2024-04" db="EMBL/GenBank/DDBJ databases">
        <title>Flavobacterium sp. DGU41 16S ribosomal RNA gene Genome sequencing and assembly.</title>
        <authorList>
            <person name="Park S."/>
        </authorList>
    </citation>
    <scope>NUCLEOTIDE SEQUENCE [LARGE SCALE GENOMIC DNA]</scope>
    <source>
        <strain evidence="9 10">DGU41</strain>
    </source>
</reference>
<organism evidence="9 10">
    <name type="scientific">Flavobacterium helocola</name>
    <dbReference type="NCBI Taxonomy" id="3139139"/>
    <lineage>
        <taxon>Bacteria</taxon>
        <taxon>Pseudomonadati</taxon>
        <taxon>Bacteroidota</taxon>
        <taxon>Flavobacteriia</taxon>
        <taxon>Flavobacteriales</taxon>
        <taxon>Flavobacteriaceae</taxon>
        <taxon>Flavobacterium</taxon>
    </lineage>
</organism>
<evidence type="ECO:0000256" key="8">
    <source>
        <dbReference type="SAM" id="SignalP"/>
    </source>
</evidence>
<keyword evidence="5 8" id="KW-0732">Signal</keyword>
<evidence type="ECO:0000256" key="4">
    <source>
        <dbReference type="ARBA" id="ARBA00022692"/>
    </source>
</evidence>
<dbReference type="PANTHER" id="PTHR35093:SF8">
    <property type="entry name" value="OUTER MEMBRANE PROTEIN NMB0088-RELATED"/>
    <property type="match status" value="1"/>
</dbReference>
<evidence type="ECO:0000256" key="2">
    <source>
        <dbReference type="ARBA" id="ARBA00008163"/>
    </source>
</evidence>
<sequence length="491" mass="54997">MKKIFLVIALNLSFFSIAQEMTTNDALRYAVENMNGTARFRGMSGAFGAVGGDLSAININPAGSLFFNNNFASASVSSFNSSNNANYFGTKNKENFSTLDLNQIGAVLVFNDTSGKSEWNKISVALNYDNTNNFDNRLFTSGINPFNSISNYFVDQANFFADTPFNDYQFDMAFETYIIDPHPTTPNQYVSNVSPGGNYYHDYFATSNGYNGKLTANVATSYKDKLFLGINLNAHFTDYVLTSSLYENNDNPENPSTQPTVRNIVFDNQLSTYGSGFSFNLGAIYKVNESLRLGASYESPTWYNLNDELIQDLYTFGNVNVPVEDTNRTYYGPEFVFPTYRLRTPSKITGSAAYIINKKGLISIDVATKDYSNIEYKNTNQNNFRDLNSQMSTELKNAYEIRIGGEYKIKQWSLRGGYRFEESPYETGDIIGDLTGYSGGVGYNFGESKLDLSYANSHRNYNQNLISSGMTDTARIKNVQNNVTLTYSINF</sequence>
<dbReference type="Proteomes" id="UP001393056">
    <property type="component" value="Unassembled WGS sequence"/>
</dbReference>
<evidence type="ECO:0000256" key="5">
    <source>
        <dbReference type="ARBA" id="ARBA00022729"/>
    </source>
</evidence>
<gene>
    <name evidence="9" type="ORF">AAEO58_08305</name>
</gene>
<evidence type="ECO:0000313" key="10">
    <source>
        <dbReference type="Proteomes" id="UP001393056"/>
    </source>
</evidence>
<dbReference type="Pfam" id="PF03349">
    <property type="entry name" value="Toluene_X"/>
    <property type="match status" value="1"/>
</dbReference>
<evidence type="ECO:0000256" key="7">
    <source>
        <dbReference type="ARBA" id="ARBA00023237"/>
    </source>
</evidence>
<keyword evidence="10" id="KW-1185">Reference proteome</keyword>
<comment type="subcellular location">
    <subcellularLocation>
        <location evidence="1">Cell outer membrane</location>
        <topology evidence="1">Multi-pass membrane protein</topology>
    </subcellularLocation>
</comment>
<feature type="signal peptide" evidence="8">
    <location>
        <begin position="1"/>
        <end position="18"/>
    </location>
</feature>
<dbReference type="EMBL" id="JBBYHT010000003">
    <property type="protein sequence ID" value="MEL1248044.1"/>
    <property type="molecule type" value="Genomic_DNA"/>
</dbReference>
<keyword evidence="4" id="KW-0812">Transmembrane</keyword>
<feature type="chain" id="PRO_5045963266" evidence="8">
    <location>
        <begin position="19"/>
        <end position="491"/>
    </location>
</feature>
<evidence type="ECO:0000256" key="3">
    <source>
        <dbReference type="ARBA" id="ARBA00022452"/>
    </source>
</evidence>
<dbReference type="PANTHER" id="PTHR35093">
    <property type="entry name" value="OUTER MEMBRANE PROTEIN NMB0088-RELATED"/>
    <property type="match status" value="1"/>
</dbReference>
<proteinExistence type="inferred from homology"/>
<evidence type="ECO:0000256" key="1">
    <source>
        <dbReference type="ARBA" id="ARBA00004571"/>
    </source>
</evidence>
<protein>
    <submittedName>
        <fullName evidence="9">Outer membrane protein transport protein</fullName>
    </submittedName>
</protein>
<evidence type="ECO:0000256" key="6">
    <source>
        <dbReference type="ARBA" id="ARBA00023136"/>
    </source>
</evidence>
<dbReference type="RefSeq" id="WP_341682997.1">
    <property type="nucleotide sequence ID" value="NZ_JBBYHT010000003.1"/>
</dbReference>
<comment type="similarity">
    <text evidence="2">Belongs to the OmpP1/FadL family.</text>
</comment>
<dbReference type="SUPFAM" id="SSF56935">
    <property type="entry name" value="Porins"/>
    <property type="match status" value="1"/>
</dbReference>